<evidence type="ECO:0000313" key="3">
    <source>
        <dbReference type="Proteomes" id="UP001479436"/>
    </source>
</evidence>
<sequence length="125" mass="14444">MQKPTSHILAAFLNTSRTSLLKLSSVPPSIFLMPFIIAVYSLCVGFVISVFFASYFLTGYDFLVRIYSENISDYSTLWKEWIKKKGEENGVEFERDILNTIWNLALQCLRVVRDYMRSEGPVRNS</sequence>
<accession>A0ABR2VW85</accession>
<protein>
    <submittedName>
        <fullName evidence="2">Uncharacterized protein</fullName>
    </submittedName>
</protein>
<evidence type="ECO:0000256" key="1">
    <source>
        <dbReference type="SAM" id="Phobius"/>
    </source>
</evidence>
<keyword evidence="1" id="KW-0472">Membrane</keyword>
<comment type="caution">
    <text evidence="2">The sequence shown here is derived from an EMBL/GenBank/DDBJ whole genome shotgun (WGS) entry which is preliminary data.</text>
</comment>
<dbReference type="Proteomes" id="UP001479436">
    <property type="component" value="Unassembled WGS sequence"/>
</dbReference>
<keyword evidence="3" id="KW-1185">Reference proteome</keyword>
<keyword evidence="1" id="KW-0812">Transmembrane</keyword>
<name>A0ABR2VW85_9FUNG</name>
<organism evidence="2 3">
    <name type="scientific">Basidiobolus ranarum</name>
    <dbReference type="NCBI Taxonomy" id="34480"/>
    <lineage>
        <taxon>Eukaryota</taxon>
        <taxon>Fungi</taxon>
        <taxon>Fungi incertae sedis</taxon>
        <taxon>Zoopagomycota</taxon>
        <taxon>Entomophthoromycotina</taxon>
        <taxon>Basidiobolomycetes</taxon>
        <taxon>Basidiobolales</taxon>
        <taxon>Basidiobolaceae</taxon>
        <taxon>Basidiobolus</taxon>
    </lineage>
</organism>
<feature type="transmembrane region" description="Helical" evidence="1">
    <location>
        <begin position="30"/>
        <end position="57"/>
    </location>
</feature>
<dbReference type="EMBL" id="JASJQH010007528">
    <property type="protein sequence ID" value="KAK9707782.1"/>
    <property type="molecule type" value="Genomic_DNA"/>
</dbReference>
<proteinExistence type="predicted"/>
<reference evidence="2 3" key="1">
    <citation type="submission" date="2023-04" db="EMBL/GenBank/DDBJ databases">
        <title>Genome of Basidiobolus ranarum AG-B5.</title>
        <authorList>
            <person name="Stajich J.E."/>
            <person name="Carter-House D."/>
            <person name="Gryganskyi A."/>
        </authorList>
    </citation>
    <scope>NUCLEOTIDE SEQUENCE [LARGE SCALE GENOMIC DNA]</scope>
    <source>
        <strain evidence="2 3">AG-B5</strain>
    </source>
</reference>
<keyword evidence="1" id="KW-1133">Transmembrane helix</keyword>
<gene>
    <name evidence="2" type="ORF">K7432_009972</name>
</gene>
<evidence type="ECO:0000313" key="2">
    <source>
        <dbReference type="EMBL" id="KAK9707782.1"/>
    </source>
</evidence>